<evidence type="ECO:0000256" key="1">
    <source>
        <dbReference type="ARBA" id="ARBA00004496"/>
    </source>
</evidence>
<dbReference type="OrthoDB" id="7531at2157"/>
<organism evidence="6 7">
    <name type="scientific">Sulfolobus acidocaldarius</name>
    <dbReference type="NCBI Taxonomy" id="2285"/>
    <lineage>
        <taxon>Archaea</taxon>
        <taxon>Thermoproteota</taxon>
        <taxon>Thermoprotei</taxon>
        <taxon>Sulfolobales</taxon>
        <taxon>Sulfolobaceae</taxon>
        <taxon>Sulfolobus</taxon>
    </lineage>
</organism>
<dbReference type="STRING" id="1435377.SUSAZ_08785"/>
<evidence type="ECO:0000256" key="3">
    <source>
        <dbReference type="ARBA" id="ARBA00037942"/>
    </source>
</evidence>
<comment type="similarity">
    <text evidence="3">Belongs to the AB hydrolase superfamily. ABHD14 family.</text>
</comment>
<evidence type="ECO:0000259" key="4">
    <source>
        <dbReference type="Pfam" id="PF00561"/>
    </source>
</evidence>
<dbReference type="Proteomes" id="UP000060043">
    <property type="component" value="Chromosome"/>
</dbReference>
<dbReference type="SUPFAM" id="SSF53474">
    <property type="entry name" value="alpha/beta-Hydrolases"/>
    <property type="match status" value="1"/>
</dbReference>
<dbReference type="Pfam" id="PF00561">
    <property type="entry name" value="Abhydrolase_1"/>
    <property type="match status" value="1"/>
</dbReference>
<evidence type="ECO:0000313" key="7">
    <source>
        <dbReference type="Proteomes" id="UP000060043"/>
    </source>
</evidence>
<dbReference type="InterPro" id="IPR000073">
    <property type="entry name" value="AB_hydrolase_1"/>
</dbReference>
<evidence type="ECO:0000256" key="2">
    <source>
        <dbReference type="ARBA" id="ARBA00022490"/>
    </source>
</evidence>
<proteinExistence type="inferred from homology"/>
<evidence type="ECO:0000313" key="5">
    <source>
        <dbReference type="EMBL" id="ALU30051.1"/>
    </source>
</evidence>
<evidence type="ECO:0000313" key="8">
    <source>
        <dbReference type="Proteomes" id="UP000065473"/>
    </source>
</evidence>
<name>A0A0U3GKG7_9CREN</name>
<dbReference type="AlphaFoldDB" id="A0A0U3GKG7"/>
<dbReference type="Gene3D" id="3.40.50.1820">
    <property type="entry name" value="alpha/beta hydrolase"/>
    <property type="match status" value="1"/>
</dbReference>
<reference evidence="7 8" key="1">
    <citation type="submission" date="2015-12" db="EMBL/GenBank/DDBJ databases">
        <title>A stable core within a dynamic pangenome in Sulfolobus acidocaldarius.</title>
        <authorList>
            <person name="Anderson R."/>
            <person name="Kouris A."/>
            <person name="Seward C."/>
            <person name="Campbell K."/>
            <person name="Whitaker R."/>
        </authorList>
    </citation>
    <scope>NUCLEOTIDE SEQUENCE [LARGE SCALE GENOMIC DNA]</scope>
    <source>
        <strain evidence="5 8">GG12-C01-09</strain>
        <strain evidence="6 7">NG05B_CO5_07</strain>
    </source>
</reference>
<dbReference type="OMA" id="GEVVLWY"/>
<dbReference type="GO" id="GO:0016787">
    <property type="term" value="F:hydrolase activity"/>
    <property type="evidence" value="ECO:0007669"/>
    <property type="project" value="UniProtKB-KW"/>
</dbReference>
<dbReference type="InterPro" id="IPR029058">
    <property type="entry name" value="AB_hydrolase_fold"/>
</dbReference>
<feature type="domain" description="AB hydrolase-1" evidence="4">
    <location>
        <begin position="28"/>
        <end position="124"/>
    </location>
</feature>
<comment type="subcellular location">
    <subcellularLocation>
        <location evidence="1">Cytoplasm</location>
    </subcellularLocation>
</comment>
<dbReference type="GO" id="GO:0005737">
    <property type="term" value="C:cytoplasm"/>
    <property type="evidence" value="ECO:0007669"/>
    <property type="project" value="UniProtKB-SubCell"/>
</dbReference>
<protein>
    <submittedName>
        <fullName evidence="6">2-hydroxy-6-oxo-6-phenylhexa-2,4-dienoate hydrolase</fullName>
    </submittedName>
</protein>
<keyword evidence="6" id="KW-0378">Hydrolase</keyword>
<dbReference type="PANTHER" id="PTHR46197">
    <property type="entry name" value="PROTEIN ABHD14B-LIKE"/>
    <property type="match status" value="1"/>
</dbReference>
<dbReference type="GeneID" id="14552326"/>
<dbReference type="PANTHER" id="PTHR46197:SF3">
    <property type="entry name" value="AB HYDROLASE-1 DOMAIN-CONTAINING PROTEIN"/>
    <property type="match status" value="1"/>
</dbReference>
<dbReference type="RefSeq" id="WP_011278638.1">
    <property type="nucleotide sequence ID" value="NZ_BHWZ01000004.1"/>
</dbReference>
<dbReference type="EMBL" id="CP013695">
    <property type="protein sequence ID" value="ALU30741.1"/>
    <property type="molecule type" value="Genomic_DNA"/>
</dbReference>
<accession>A0A0U3GKG7</accession>
<dbReference type="EMBL" id="CP013694">
    <property type="protein sequence ID" value="ALU30051.1"/>
    <property type="molecule type" value="Genomic_DNA"/>
</dbReference>
<dbReference type="Proteomes" id="UP000065473">
    <property type="component" value="Chromosome"/>
</dbReference>
<keyword evidence="2" id="KW-0963">Cytoplasm</keyword>
<gene>
    <name evidence="5" type="ORF">ATY89_08970</name>
    <name evidence="6" type="ORF">ATZ20_00380</name>
</gene>
<dbReference type="PaxDb" id="1435377-SUSAZ_08785"/>
<sequence length="203" mass="22678">MSKDQIDDKFIEINGSKIHYIQSGSGDPVILFHGSRFNAYTWKETNTLDSVAKAGFRAISVDFPGYGKSERGKFTSLSDFIYDFIFSLSLNKPFLLGASMGGEAVLSYSVYHPKDIKGLILVGAVGVKKYEKLLTNLEGVPILLIWGKKDRISSEENYKLIMNSVKTTHFVQIGNNHACYLDDPTTFNDIVTKFIKGSPWMIS</sequence>
<evidence type="ECO:0000313" key="6">
    <source>
        <dbReference type="EMBL" id="ALU30741.1"/>
    </source>
</evidence>